<gene>
    <name evidence="2" type="ORF">Fcan01_11410</name>
</gene>
<dbReference type="AlphaFoldDB" id="A0A226E9B1"/>
<proteinExistence type="predicted"/>
<feature type="chain" id="PRO_5012940338" evidence="1">
    <location>
        <begin position="27"/>
        <end position="578"/>
    </location>
</feature>
<accession>A0A226E9B1</accession>
<reference evidence="2 3" key="1">
    <citation type="submission" date="2015-12" db="EMBL/GenBank/DDBJ databases">
        <title>The genome of Folsomia candida.</title>
        <authorList>
            <person name="Faddeeva A."/>
            <person name="Derks M.F."/>
            <person name="Anvar Y."/>
            <person name="Smit S."/>
            <person name="Van Straalen N."/>
            <person name="Roelofs D."/>
        </authorList>
    </citation>
    <scope>NUCLEOTIDE SEQUENCE [LARGE SCALE GENOMIC DNA]</scope>
    <source>
        <strain evidence="2 3">VU population</strain>
        <tissue evidence="2">Whole body</tissue>
    </source>
</reference>
<evidence type="ECO:0000313" key="2">
    <source>
        <dbReference type="EMBL" id="OXA53441.1"/>
    </source>
</evidence>
<keyword evidence="1" id="KW-0732">Signal</keyword>
<dbReference type="EMBL" id="LNIX01000005">
    <property type="protein sequence ID" value="OXA53441.1"/>
    <property type="molecule type" value="Genomic_DNA"/>
</dbReference>
<organism evidence="2 3">
    <name type="scientific">Folsomia candida</name>
    <name type="common">Springtail</name>
    <dbReference type="NCBI Taxonomy" id="158441"/>
    <lineage>
        <taxon>Eukaryota</taxon>
        <taxon>Metazoa</taxon>
        <taxon>Ecdysozoa</taxon>
        <taxon>Arthropoda</taxon>
        <taxon>Hexapoda</taxon>
        <taxon>Collembola</taxon>
        <taxon>Entomobryomorpha</taxon>
        <taxon>Isotomoidea</taxon>
        <taxon>Isotomidae</taxon>
        <taxon>Proisotominae</taxon>
        <taxon>Folsomia</taxon>
    </lineage>
</organism>
<comment type="caution">
    <text evidence="2">The sequence shown here is derived from an EMBL/GenBank/DDBJ whole genome shotgun (WGS) entry which is preliminary data.</text>
</comment>
<evidence type="ECO:0000313" key="3">
    <source>
        <dbReference type="Proteomes" id="UP000198287"/>
    </source>
</evidence>
<name>A0A226E9B1_FOLCA</name>
<evidence type="ECO:0000256" key="1">
    <source>
        <dbReference type="SAM" id="SignalP"/>
    </source>
</evidence>
<sequence length="578" mass="65212">MATTKLSQSLLLPVIFLFLLFLLTQGNSNLARDLNSFNNCHLLLYSVGPHISTLSHQLSHIRHPIQLTQPPLEELISNKWNLIVPQSSFPKFFAQFLPDFQPQTKAPLECKLLIILIADSFTVNHFRMLFLPHVERALFPILGHKILRLTTFHEHFDNYATYFRRNFGLIYLDEDLGGTLQVQGDVFRIIMTNWSPSFFQKYHIHHFFVMTLNRATNERNLILICTLRQKNYLPLARPSLQVDLRTVVAALIRDSWQFSAWKGRGGGVSNWAEATRFSLTDRENLVKNRAQHLEGIIVAVLQSYLGLNSSQVVHGGAFTSEEIGIYPNYPSGSSYVYSKGIVGQIYHPFFWINVSLSIATCFPVEEFVTFYNYLTPFDPSTAVSVDGKVGNGLLLSWTFSVILIGNVYKSIVTNDITAPLSAHIPSTLREMTANRFRFINFYPVKRVWHPTSEIGAYIDSELSFSDYIERNEEVKNTKYDLWQPIVQSGRRGSILSPLLKLPLVQLFVNLESAHNLGNGSSQRDGIETLAPEIRPSLLVAQCQGHDGAYFGGRVADCTPTVQSLGGDPAAQKEVSARG</sequence>
<dbReference type="Proteomes" id="UP000198287">
    <property type="component" value="Unassembled WGS sequence"/>
</dbReference>
<protein>
    <submittedName>
        <fullName evidence="2">Uncharacterized protein</fullName>
    </submittedName>
</protein>
<feature type="signal peptide" evidence="1">
    <location>
        <begin position="1"/>
        <end position="26"/>
    </location>
</feature>
<keyword evidence="3" id="KW-1185">Reference proteome</keyword>